<protein>
    <recommendedName>
        <fullName evidence="2">Hydrophobin</fullName>
    </recommendedName>
</protein>
<dbReference type="AlphaFoldDB" id="A0A0B4GFB0"/>
<reference evidence="3 4" key="1">
    <citation type="journal article" date="2014" name="Proc. Natl. Acad. Sci. U.S.A.">
        <title>Trajectory and genomic determinants of fungal-pathogen speciation and host adaptation.</title>
        <authorList>
            <person name="Hu X."/>
            <person name="Xiao G."/>
            <person name="Zheng P."/>
            <person name="Shang Y."/>
            <person name="Su Y."/>
            <person name="Zhang X."/>
            <person name="Liu X."/>
            <person name="Zhan S."/>
            <person name="St Leger R.J."/>
            <person name="Wang C."/>
        </authorList>
    </citation>
    <scope>NUCLEOTIDE SEQUENCE [LARGE SCALE GENOMIC DNA]</scope>
    <source>
        <strain evidence="3 4">ARSEF 977</strain>
    </source>
</reference>
<keyword evidence="2" id="KW-0134">Cell wall</keyword>
<keyword evidence="2" id="KW-0964">Secreted</keyword>
<keyword evidence="4" id="KW-1185">Reference proteome</keyword>
<feature type="chain" id="PRO_5013984665" description="Hydrophobin" evidence="2">
    <location>
        <begin position="22"/>
        <end position="96"/>
    </location>
</feature>
<name>A0A0B4GFB0_METGA</name>
<dbReference type="CDD" id="cd23507">
    <property type="entry name" value="hydrophobin_I"/>
    <property type="match status" value="1"/>
</dbReference>
<dbReference type="InterPro" id="IPR001338">
    <property type="entry name" value="Class_I_Hydrophobin"/>
</dbReference>
<sequence length="96" mass="9917">MFKALIVALAAVAAAIPTSHSSSNNENKCDGEVRCCNKEAVGQILPIEALNLMCSGDVVSVIGVLGGNKCDQQTVCCNNVEQNGVVNVACNPIDVL</sequence>
<comment type="subcellular location">
    <subcellularLocation>
        <location evidence="2">Secreted</location>
        <location evidence="2">Cell wall</location>
    </subcellularLocation>
</comment>
<dbReference type="Pfam" id="PF01185">
    <property type="entry name" value="Hydrophobin"/>
    <property type="match status" value="1"/>
</dbReference>
<organism evidence="3 4">
    <name type="scientific">Metarhizium guizhouense (strain ARSEF 977)</name>
    <dbReference type="NCBI Taxonomy" id="1276136"/>
    <lineage>
        <taxon>Eukaryota</taxon>
        <taxon>Fungi</taxon>
        <taxon>Dikarya</taxon>
        <taxon>Ascomycota</taxon>
        <taxon>Pezizomycotina</taxon>
        <taxon>Sordariomycetes</taxon>
        <taxon>Hypocreomycetidae</taxon>
        <taxon>Hypocreales</taxon>
        <taxon>Clavicipitaceae</taxon>
        <taxon>Metarhizium</taxon>
    </lineage>
</organism>
<evidence type="ECO:0000313" key="3">
    <source>
        <dbReference type="EMBL" id="KID85730.1"/>
    </source>
</evidence>
<dbReference type="SMART" id="SM00075">
    <property type="entry name" value="HYDRO"/>
    <property type="match status" value="1"/>
</dbReference>
<accession>A0A0B4GFB0</accession>
<evidence type="ECO:0000313" key="4">
    <source>
        <dbReference type="Proteomes" id="UP000031192"/>
    </source>
</evidence>
<comment type="similarity">
    <text evidence="2">Belongs to the fungal hydrophobin family.</text>
</comment>
<dbReference type="HOGENOM" id="CLU_105134_3_3_1"/>
<evidence type="ECO:0000256" key="2">
    <source>
        <dbReference type="RuleBase" id="RU365009"/>
    </source>
</evidence>
<feature type="signal peptide" evidence="2">
    <location>
        <begin position="1"/>
        <end position="21"/>
    </location>
</feature>
<proteinExistence type="inferred from homology"/>
<dbReference type="EMBL" id="AZNH01000027">
    <property type="protein sequence ID" value="KID85730.1"/>
    <property type="molecule type" value="Genomic_DNA"/>
</dbReference>
<dbReference type="OrthoDB" id="4225815at2759"/>
<dbReference type="Proteomes" id="UP000031192">
    <property type="component" value="Unassembled WGS sequence"/>
</dbReference>
<keyword evidence="1 2" id="KW-1015">Disulfide bond</keyword>
<evidence type="ECO:0000256" key="1">
    <source>
        <dbReference type="ARBA" id="ARBA00023157"/>
    </source>
</evidence>
<gene>
    <name evidence="3" type="ORF">MGU_07038</name>
</gene>
<dbReference type="GO" id="GO:0009277">
    <property type="term" value="C:fungal-type cell wall"/>
    <property type="evidence" value="ECO:0007669"/>
    <property type="project" value="InterPro"/>
</dbReference>
<dbReference type="GO" id="GO:0005199">
    <property type="term" value="F:structural constituent of cell wall"/>
    <property type="evidence" value="ECO:0007669"/>
    <property type="project" value="InterPro"/>
</dbReference>
<comment type="caution">
    <text evidence="3">The sequence shown here is derived from an EMBL/GenBank/DDBJ whole genome shotgun (WGS) entry which is preliminary data.</text>
</comment>
<keyword evidence="2" id="KW-0732">Signal</keyword>